<dbReference type="Gene3D" id="3.40.50.10230">
    <property type="entry name" value="Cobalamin biosynthesis CobH/CbiC, precorrin-8X methylmutase"/>
    <property type="match status" value="1"/>
</dbReference>
<evidence type="ECO:0000256" key="4">
    <source>
        <dbReference type="ARBA" id="ARBA00022723"/>
    </source>
</evidence>
<comment type="pathway">
    <text evidence="1">Cofactor biosynthesis; adenosylcobalamin biosynthesis.</text>
</comment>
<dbReference type="AlphaFoldDB" id="A0A0M2UY91"/>
<dbReference type="GO" id="GO:0009236">
    <property type="term" value="P:cobalamin biosynthetic process"/>
    <property type="evidence" value="ECO:0007669"/>
    <property type="project" value="UniProtKB-UniPathway"/>
</dbReference>
<evidence type="ECO:0000256" key="3">
    <source>
        <dbReference type="ARBA" id="ARBA00022573"/>
    </source>
</evidence>
<dbReference type="InterPro" id="IPR002762">
    <property type="entry name" value="CbiX-like"/>
</dbReference>
<evidence type="ECO:0000256" key="1">
    <source>
        <dbReference type="ARBA" id="ARBA00004953"/>
    </source>
</evidence>
<dbReference type="PANTHER" id="PTHR43588:SF1">
    <property type="entry name" value="COBALT-PRECORRIN-8 METHYLMUTASE"/>
    <property type="match status" value="1"/>
</dbReference>
<dbReference type="SUPFAM" id="SSF53800">
    <property type="entry name" value="Chelatase"/>
    <property type="match status" value="1"/>
</dbReference>
<evidence type="ECO:0000313" key="9">
    <source>
        <dbReference type="Proteomes" id="UP000034954"/>
    </source>
</evidence>
<dbReference type="InterPro" id="IPR003722">
    <property type="entry name" value="Cbl_synth_CobH/CbiC"/>
</dbReference>
<keyword evidence="4" id="KW-0479">Metal-binding</keyword>
<evidence type="ECO:0000256" key="5">
    <source>
        <dbReference type="ARBA" id="ARBA00023235"/>
    </source>
</evidence>
<organism evidence="8 9">
    <name type="scientific">Candidatus Brocadia fulgida</name>
    <dbReference type="NCBI Taxonomy" id="380242"/>
    <lineage>
        <taxon>Bacteria</taxon>
        <taxon>Pseudomonadati</taxon>
        <taxon>Planctomycetota</taxon>
        <taxon>Candidatus Brocadiia</taxon>
        <taxon>Candidatus Brocadiales</taxon>
        <taxon>Candidatus Brocadiaceae</taxon>
        <taxon>Candidatus Brocadia</taxon>
    </lineage>
</organism>
<evidence type="ECO:0000259" key="7">
    <source>
        <dbReference type="Pfam" id="PF02570"/>
    </source>
</evidence>
<evidence type="ECO:0000256" key="2">
    <source>
        <dbReference type="ARBA" id="ARBA00009774"/>
    </source>
</evidence>
<evidence type="ECO:0000256" key="6">
    <source>
        <dbReference type="ARBA" id="ARBA00023239"/>
    </source>
</evidence>
<dbReference type="Gene3D" id="3.40.50.1400">
    <property type="match status" value="1"/>
</dbReference>
<accession>A0A0M2UY91</accession>
<dbReference type="Pfam" id="PF02570">
    <property type="entry name" value="CbiC"/>
    <property type="match status" value="1"/>
</dbReference>
<dbReference type="SUPFAM" id="SSF63965">
    <property type="entry name" value="Precorrin-8X methylmutase CbiC/CobH"/>
    <property type="match status" value="1"/>
</dbReference>
<name>A0A0M2UY91_9BACT</name>
<dbReference type="PATRIC" id="fig|380242.3.peg.936"/>
<protein>
    <submittedName>
        <fullName evidence="8">Precorrin-8X methylmutase</fullName>
    </submittedName>
</protein>
<comment type="similarity">
    <text evidence="2">Belongs to the CobH/CbiC family.</text>
</comment>
<keyword evidence="9" id="KW-1185">Reference proteome</keyword>
<dbReference type="UniPathway" id="UPA00148"/>
<dbReference type="CDD" id="cd03416">
    <property type="entry name" value="CbiX_SirB_N"/>
    <property type="match status" value="1"/>
</dbReference>
<dbReference type="EMBL" id="LAQJ01000094">
    <property type="protein sequence ID" value="KKO20535.1"/>
    <property type="molecule type" value="Genomic_DNA"/>
</dbReference>
<dbReference type="InterPro" id="IPR036588">
    <property type="entry name" value="CobH/CbiC_sf"/>
</dbReference>
<dbReference type="Proteomes" id="UP000034954">
    <property type="component" value="Unassembled WGS sequence"/>
</dbReference>
<reference evidence="8 9" key="1">
    <citation type="journal article" date="2013" name="BMC Microbiol.">
        <title>Identification of the type II cytochrome c maturation pathway in anammox bacteria by comparative genomics.</title>
        <authorList>
            <person name="Ferousi C."/>
            <person name="Speth D.R."/>
            <person name="Reimann J."/>
            <person name="Op den Camp H.J."/>
            <person name="Allen J.W."/>
            <person name="Keltjens J.T."/>
            <person name="Jetten M.S."/>
        </authorList>
    </citation>
    <scope>NUCLEOTIDE SEQUENCE [LARGE SCALE GENOMIC DNA]</scope>
    <source>
        <strain evidence="8">RU1</strain>
    </source>
</reference>
<dbReference type="GO" id="GO:0046872">
    <property type="term" value="F:metal ion binding"/>
    <property type="evidence" value="ECO:0007669"/>
    <property type="project" value="UniProtKB-KW"/>
</dbReference>
<sequence length="337" mass="36728">MKTGVILISHGSKISSGNDGLFQVADMLRAMRRWDTVEAAFLQLAKPDFPEVVAKTVQCGVGRIVVVPLLLFKGNHVYKDIPEMLEAEKKKYPHVEFIYSNNIGADERIALIAADRIHEVLVEREYGVGQRVEQPQAIVDESFDIIENLVDLKSVPELHRPIIRRAIHATGDTEYAYNLIFHPSAVETGIRLIRGGKNIVTDVNMVKAGISKDPIEKFGGKIICKISDPSVVDEAKRLGKTRAIVSIQQSLPEMKDGIMVIGNAPTALFELIDLIKKGLAHPALVIGIPVGFVGAVEAKSALKDTAVPYITNTNRKGGSAVAVSIINAMINLAKEAQ</sequence>
<gene>
    <name evidence="8" type="ORF">BROFUL_00743</name>
</gene>
<feature type="domain" description="Cobalamin biosynthesis precorrin-8X methylmutase CobH/CbiC" evidence="7">
    <location>
        <begin position="138"/>
        <end position="331"/>
    </location>
</feature>
<evidence type="ECO:0000313" key="8">
    <source>
        <dbReference type="EMBL" id="KKO20535.1"/>
    </source>
</evidence>
<dbReference type="GO" id="GO:0016829">
    <property type="term" value="F:lyase activity"/>
    <property type="evidence" value="ECO:0007669"/>
    <property type="project" value="UniProtKB-KW"/>
</dbReference>
<keyword evidence="6" id="KW-0456">Lyase</keyword>
<dbReference type="Pfam" id="PF01903">
    <property type="entry name" value="CbiX"/>
    <property type="match status" value="1"/>
</dbReference>
<proteinExistence type="inferred from homology"/>
<dbReference type="GO" id="GO:0016993">
    <property type="term" value="F:precorrin-8X methylmutase activity"/>
    <property type="evidence" value="ECO:0007669"/>
    <property type="project" value="InterPro"/>
</dbReference>
<comment type="caution">
    <text evidence="8">The sequence shown here is derived from an EMBL/GenBank/DDBJ whole genome shotgun (WGS) entry which is preliminary data.</text>
</comment>
<keyword evidence="3" id="KW-0169">Cobalamin biosynthesis</keyword>
<keyword evidence="5" id="KW-0413">Isomerase</keyword>
<dbReference type="PANTHER" id="PTHR43588">
    <property type="entry name" value="COBALT-PRECORRIN-8 METHYLMUTASE"/>
    <property type="match status" value="1"/>
</dbReference>